<dbReference type="PROSITE" id="PS51741">
    <property type="entry name" value="F_BAR"/>
    <property type="match status" value="1"/>
</dbReference>
<dbReference type="InterPro" id="IPR031160">
    <property type="entry name" value="F_BAR_dom"/>
</dbReference>
<dbReference type="InterPro" id="IPR027267">
    <property type="entry name" value="AH/BAR_dom_sf"/>
</dbReference>
<reference evidence="5" key="1">
    <citation type="submission" date="2025-08" db="UniProtKB">
        <authorList>
            <consortium name="Ensembl"/>
        </authorList>
    </citation>
    <scope>IDENTIFICATION</scope>
</reference>
<name>A0A8C9G3K0_PAVCR</name>
<dbReference type="InterPro" id="IPR054713">
    <property type="entry name" value="GMIP/FCHO2-like_FCH"/>
</dbReference>
<dbReference type="GO" id="GO:0051056">
    <property type="term" value="P:regulation of small GTPase mediated signal transduction"/>
    <property type="evidence" value="ECO:0007669"/>
    <property type="project" value="UniProtKB-ARBA"/>
</dbReference>
<dbReference type="Gene3D" id="1.20.1270.60">
    <property type="entry name" value="Arfaptin homology (AH) domain/BAR domain"/>
    <property type="match status" value="1"/>
</dbReference>
<keyword evidence="1" id="KW-0343">GTPase activation</keyword>
<dbReference type="Ensembl" id="ENSPSTT00000022908.1">
    <property type="protein sequence ID" value="ENSPSTP00000021819.1"/>
    <property type="gene ID" value="ENSPSTG00000015959.1"/>
</dbReference>
<dbReference type="AlphaFoldDB" id="A0A8C9G3K0"/>
<evidence type="ECO:0000256" key="2">
    <source>
        <dbReference type="ARBA" id="ARBA00023054"/>
    </source>
</evidence>
<evidence type="ECO:0000313" key="6">
    <source>
        <dbReference type="Proteomes" id="UP000694428"/>
    </source>
</evidence>
<evidence type="ECO:0000313" key="5">
    <source>
        <dbReference type="Ensembl" id="ENSPSTP00000021819.1"/>
    </source>
</evidence>
<dbReference type="Proteomes" id="UP000694428">
    <property type="component" value="Unplaced"/>
</dbReference>
<dbReference type="PANTHER" id="PTHR15228:SF16">
    <property type="entry name" value="GEM-INTERACTING PROTEIN"/>
    <property type="match status" value="1"/>
</dbReference>
<feature type="domain" description="F-BAR" evidence="4">
    <location>
        <begin position="105"/>
        <end position="320"/>
    </location>
</feature>
<organism evidence="5 6">
    <name type="scientific">Pavo cristatus</name>
    <name type="common">Indian peafowl</name>
    <name type="synonym">Blue peafowl</name>
    <dbReference type="NCBI Taxonomy" id="9049"/>
    <lineage>
        <taxon>Eukaryota</taxon>
        <taxon>Metazoa</taxon>
        <taxon>Chordata</taxon>
        <taxon>Craniata</taxon>
        <taxon>Vertebrata</taxon>
        <taxon>Euteleostomi</taxon>
        <taxon>Archelosauria</taxon>
        <taxon>Archosauria</taxon>
        <taxon>Dinosauria</taxon>
        <taxon>Saurischia</taxon>
        <taxon>Theropoda</taxon>
        <taxon>Coelurosauria</taxon>
        <taxon>Aves</taxon>
        <taxon>Neognathae</taxon>
        <taxon>Galloanserae</taxon>
        <taxon>Galliformes</taxon>
        <taxon>Phasianidae</taxon>
        <taxon>Phasianinae</taxon>
        <taxon>Pavo</taxon>
    </lineage>
</organism>
<proteinExistence type="predicted"/>
<keyword evidence="6" id="KW-1185">Reference proteome</keyword>
<evidence type="ECO:0000256" key="3">
    <source>
        <dbReference type="PROSITE-ProRule" id="PRU01077"/>
    </source>
</evidence>
<keyword evidence="2 3" id="KW-0175">Coiled coil</keyword>
<dbReference type="PANTHER" id="PTHR15228">
    <property type="entry name" value="SPERMATHECAL PHYSIOLOGY VARIANT"/>
    <property type="match status" value="1"/>
</dbReference>
<dbReference type="GO" id="GO:0005096">
    <property type="term" value="F:GTPase activator activity"/>
    <property type="evidence" value="ECO:0007669"/>
    <property type="project" value="UniProtKB-KW"/>
</dbReference>
<dbReference type="InterPro" id="IPR051025">
    <property type="entry name" value="RhoGAP"/>
</dbReference>
<dbReference type="GO" id="GO:0005886">
    <property type="term" value="C:plasma membrane"/>
    <property type="evidence" value="ECO:0007669"/>
    <property type="project" value="TreeGrafter"/>
</dbReference>
<protein>
    <recommendedName>
        <fullName evidence="4">F-BAR domain-containing protein</fullName>
    </recommendedName>
</protein>
<accession>A0A8C9G3K0</accession>
<reference evidence="5" key="2">
    <citation type="submission" date="2025-09" db="UniProtKB">
        <authorList>
            <consortium name="Ensembl"/>
        </authorList>
    </citation>
    <scope>IDENTIFICATION</scope>
</reference>
<dbReference type="Pfam" id="PF22699">
    <property type="entry name" value="GMIP-like_FCH"/>
    <property type="match status" value="1"/>
</dbReference>
<dbReference type="SUPFAM" id="SSF103657">
    <property type="entry name" value="BAR/IMD domain-like"/>
    <property type="match status" value="1"/>
</dbReference>
<sequence length="320" mass="36771">MRGLRQSMLRAYKGLWEEPVAPHGARFPLRVPPRTAPLGAVTQIFTRTQIEEPPCTVERRETCFCSHTKAKRGNLDYFLTKMIPKSNTLAPTFQLASNPLCPLTETEFAKGIVKIAESGRNAIIHQSNMPLRVLYTMVLEHDIKIGNVASETVGLLQQKEFYQPLSAKKNEIEKWRKEFKDQWIKEQKRMNESLSLLRKSRLQYIQRCEELEKAKQLSAKAEDEYQNSAIISPSSAIKQLEKRRRSCDEAQAKVQEAEALYKTCISDANFRRQELEKVRARIVSHVRKLIYQGDEVLTWVRLVTSPSILISETGILGMRP</sequence>
<evidence type="ECO:0000259" key="4">
    <source>
        <dbReference type="PROSITE" id="PS51741"/>
    </source>
</evidence>
<evidence type="ECO:0000256" key="1">
    <source>
        <dbReference type="ARBA" id="ARBA00022468"/>
    </source>
</evidence>